<keyword evidence="3" id="KW-1185">Reference proteome</keyword>
<dbReference type="EMBL" id="JAFEJA010000001">
    <property type="protein sequence ID" value="MBM9621045.1"/>
    <property type="molecule type" value="Genomic_DNA"/>
</dbReference>
<comment type="caution">
    <text evidence="2">The sequence shown here is derived from an EMBL/GenBank/DDBJ whole genome shotgun (WGS) entry which is preliminary data.</text>
</comment>
<name>A0ABS2UWI3_9ACTN</name>
<dbReference type="Proteomes" id="UP000664109">
    <property type="component" value="Unassembled WGS sequence"/>
</dbReference>
<protein>
    <submittedName>
        <fullName evidence="2">Uncharacterized protein</fullName>
    </submittedName>
</protein>
<evidence type="ECO:0000256" key="1">
    <source>
        <dbReference type="SAM" id="MobiDB-lite"/>
    </source>
</evidence>
<feature type="compositionally biased region" description="Polar residues" evidence="1">
    <location>
        <begin position="1"/>
        <end position="14"/>
    </location>
</feature>
<reference evidence="2 3" key="1">
    <citation type="journal article" date="2016" name="Arch. Microbiol.">
        <title>Streptomyces zhihengii sp. nov., isolated from rhizospheric soil of Psammosilene tunicoides.</title>
        <authorList>
            <person name="Huang M.J."/>
            <person name="Fei J.J."/>
            <person name="Salam N."/>
            <person name="Kim C.J."/>
            <person name="Hozzein W.N."/>
            <person name="Xiao M."/>
            <person name="Huang H.Q."/>
            <person name="Li W.J."/>
        </authorList>
    </citation>
    <scope>NUCLEOTIDE SEQUENCE [LARGE SCALE GENOMIC DNA]</scope>
    <source>
        <strain evidence="2 3">YIM T102</strain>
    </source>
</reference>
<evidence type="ECO:0000313" key="2">
    <source>
        <dbReference type="EMBL" id="MBM9621045.1"/>
    </source>
</evidence>
<feature type="region of interest" description="Disordered" evidence="1">
    <location>
        <begin position="1"/>
        <end position="20"/>
    </location>
</feature>
<evidence type="ECO:0000313" key="3">
    <source>
        <dbReference type="Proteomes" id="UP000664109"/>
    </source>
</evidence>
<gene>
    <name evidence="2" type="ORF">JE024_20330</name>
</gene>
<dbReference type="InterPro" id="IPR046300">
    <property type="entry name" value="DUF6415"/>
</dbReference>
<sequence>MSSQVSPASVTTDATPPDLATMRETGRRVHALDGPPPAADLAVLLDTLRGHVQLLVPDIRALIRAAPAGDYAAAVALVGVDEAWRRLNTPPGFGTYAAYRHARKVALSVLSLCDHWENLARPGAAAAH</sequence>
<accession>A0ABS2UWI3</accession>
<dbReference type="Pfam" id="PF19979">
    <property type="entry name" value="DUF6415"/>
    <property type="match status" value="1"/>
</dbReference>
<dbReference type="RefSeq" id="WP_205374952.1">
    <property type="nucleotide sequence ID" value="NZ_JAFEJA010000001.1"/>
</dbReference>
<proteinExistence type="predicted"/>
<organism evidence="2 3">
    <name type="scientific">Streptomyces zhihengii</name>
    <dbReference type="NCBI Taxonomy" id="1818004"/>
    <lineage>
        <taxon>Bacteria</taxon>
        <taxon>Bacillati</taxon>
        <taxon>Actinomycetota</taxon>
        <taxon>Actinomycetes</taxon>
        <taxon>Kitasatosporales</taxon>
        <taxon>Streptomycetaceae</taxon>
        <taxon>Streptomyces</taxon>
    </lineage>
</organism>